<dbReference type="SMART" id="SM00028">
    <property type="entry name" value="TPR"/>
    <property type="match status" value="5"/>
</dbReference>
<dbReference type="GO" id="GO:0046983">
    <property type="term" value="F:protein dimerization activity"/>
    <property type="evidence" value="ECO:0007669"/>
    <property type="project" value="InterPro"/>
</dbReference>
<keyword evidence="8" id="KW-0902">Two-component regulatory system</keyword>
<dbReference type="EMBL" id="SMJU01000001">
    <property type="protein sequence ID" value="TDB68832.1"/>
    <property type="molecule type" value="Genomic_DNA"/>
</dbReference>
<dbReference type="InterPro" id="IPR003594">
    <property type="entry name" value="HATPase_dom"/>
</dbReference>
<dbReference type="PANTHER" id="PTHR24421">
    <property type="entry name" value="NITRATE/NITRITE SENSOR PROTEIN NARX-RELATED"/>
    <property type="match status" value="1"/>
</dbReference>
<dbReference type="GO" id="GO:0016020">
    <property type="term" value="C:membrane"/>
    <property type="evidence" value="ECO:0007669"/>
    <property type="project" value="InterPro"/>
</dbReference>
<keyword evidence="5" id="KW-0547">Nucleotide-binding</keyword>
<keyword evidence="4" id="KW-0808">Transferase</keyword>
<evidence type="ECO:0000259" key="10">
    <source>
        <dbReference type="PROSITE" id="PS50109"/>
    </source>
</evidence>
<dbReference type="PANTHER" id="PTHR24421:SF10">
    <property type="entry name" value="NITRATE_NITRITE SENSOR PROTEIN NARQ"/>
    <property type="match status" value="1"/>
</dbReference>
<evidence type="ECO:0000256" key="6">
    <source>
        <dbReference type="ARBA" id="ARBA00022777"/>
    </source>
</evidence>
<protein>
    <recommendedName>
        <fullName evidence="2">histidine kinase</fullName>
        <ecNumber evidence="2">2.7.13.3</ecNumber>
    </recommendedName>
</protein>
<keyword evidence="9" id="KW-0812">Transmembrane</keyword>
<accession>A0A4R4KPN0</accession>
<dbReference type="EC" id="2.7.13.3" evidence="2"/>
<keyword evidence="9" id="KW-1133">Transmembrane helix</keyword>
<evidence type="ECO:0000256" key="2">
    <source>
        <dbReference type="ARBA" id="ARBA00012438"/>
    </source>
</evidence>
<organism evidence="11 12">
    <name type="scientific">Arundinibacter roseus</name>
    <dbReference type="NCBI Taxonomy" id="2070510"/>
    <lineage>
        <taxon>Bacteria</taxon>
        <taxon>Pseudomonadati</taxon>
        <taxon>Bacteroidota</taxon>
        <taxon>Cytophagia</taxon>
        <taxon>Cytophagales</taxon>
        <taxon>Spirosomataceae</taxon>
        <taxon>Arundinibacter</taxon>
    </lineage>
</organism>
<name>A0A4R4KPN0_9BACT</name>
<dbReference type="SUPFAM" id="SSF55874">
    <property type="entry name" value="ATPase domain of HSP90 chaperone/DNA topoisomerase II/histidine kinase"/>
    <property type="match status" value="1"/>
</dbReference>
<dbReference type="Pfam" id="PF07730">
    <property type="entry name" value="HisKA_3"/>
    <property type="match status" value="1"/>
</dbReference>
<dbReference type="SMART" id="SM00387">
    <property type="entry name" value="HATPase_c"/>
    <property type="match status" value="1"/>
</dbReference>
<dbReference type="Gene3D" id="1.25.40.10">
    <property type="entry name" value="Tetratricopeptide repeat domain"/>
    <property type="match status" value="2"/>
</dbReference>
<evidence type="ECO:0000256" key="5">
    <source>
        <dbReference type="ARBA" id="ARBA00022741"/>
    </source>
</evidence>
<proteinExistence type="predicted"/>
<evidence type="ECO:0000313" key="12">
    <source>
        <dbReference type="Proteomes" id="UP000295706"/>
    </source>
</evidence>
<comment type="catalytic activity">
    <reaction evidence="1">
        <text>ATP + protein L-histidine = ADP + protein N-phospho-L-histidine.</text>
        <dbReference type="EC" id="2.7.13.3"/>
    </reaction>
</comment>
<dbReference type="Pfam" id="PF02518">
    <property type="entry name" value="HATPase_c"/>
    <property type="match status" value="1"/>
</dbReference>
<dbReference type="SUPFAM" id="SSF48452">
    <property type="entry name" value="TPR-like"/>
    <property type="match status" value="2"/>
</dbReference>
<dbReference type="InterPro" id="IPR019734">
    <property type="entry name" value="TPR_rpt"/>
</dbReference>
<dbReference type="InterPro" id="IPR005467">
    <property type="entry name" value="His_kinase_dom"/>
</dbReference>
<evidence type="ECO:0000256" key="9">
    <source>
        <dbReference type="SAM" id="Phobius"/>
    </source>
</evidence>
<dbReference type="OrthoDB" id="613934at2"/>
<dbReference type="Proteomes" id="UP000295706">
    <property type="component" value="Unassembled WGS sequence"/>
</dbReference>
<comment type="caution">
    <text evidence="11">The sequence shown here is derived from an EMBL/GenBank/DDBJ whole genome shotgun (WGS) entry which is preliminary data.</text>
</comment>
<keyword evidence="12" id="KW-1185">Reference proteome</keyword>
<evidence type="ECO:0000256" key="3">
    <source>
        <dbReference type="ARBA" id="ARBA00022553"/>
    </source>
</evidence>
<evidence type="ECO:0000313" key="11">
    <source>
        <dbReference type="EMBL" id="TDB68832.1"/>
    </source>
</evidence>
<dbReference type="Pfam" id="PF13424">
    <property type="entry name" value="TPR_12"/>
    <property type="match status" value="1"/>
</dbReference>
<evidence type="ECO:0000256" key="4">
    <source>
        <dbReference type="ARBA" id="ARBA00022679"/>
    </source>
</evidence>
<keyword evidence="9" id="KW-0472">Membrane</keyword>
<keyword evidence="6" id="KW-0418">Kinase</keyword>
<gene>
    <name evidence="11" type="ORF">EZE20_00350</name>
</gene>
<feature type="domain" description="Histidine kinase" evidence="10">
    <location>
        <begin position="511"/>
        <end position="600"/>
    </location>
</feature>
<dbReference type="Gene3D" id="3.30.565.10">
    <property type="entry name" value="Histidine kinase-like ATPase, C-terminal domain"/>
    <property type="match status" value="1"/>
</dbReference>
<dbReference type="RefSeq" id="WP_132113325.1">
    <property type="nucleotide sequence ID" value="NZ_SMJU01000001.1"/>
</dbReference>
<dbReference type="InterPro" id="IPR011990">
    <property type="entry name" value="TPR-like_helical_dom_sf"/>
</dbReference>
<evidence type="ECO:0000256" key="7">
    <source>
        <dbReference type="ARBA" id="ARBA00022840"/>
    </source>
</evidence>
<dbReference type="InterPro" id="IPR050482">
    <property type="entry name" value="Sensor_HK_TwoCompSys"/>
</dbReference>
<keyword evidence="3" id="KW-0597">Phosphoprotein</keyword>
<dbReference type="AlphaFoldDB" id="A0A4R4KPN0"/>
<evidence type="ECO:0000256" key="1">
    <source>
        <dbReference type="ARBA" id="ARBA00000085"/>
    </source>
</evidence>
<dbReference type="InterPro" id="IPR011712">
    <property type="entry name" value="Sig_transdc_His_kin_sub3_dim/P"/>
</dbReference>
<dbReference type="Gene3D" id="1.20.5.1930">
    <property type="match status" value="1"/>
</dbReference>
<sequence length="609" mass="69691">MLCFLVHAAVFGQNMALDTLVTKRKLLLQQVASPETDSLLLATTSLLTERLFNQNDRRADAYLDSLLQLSETYKNQWGEGLYWRATGKKYDVRGDYTKAFQAYTQAIAHFEKLPIDPYDLTYTYILAGFVLNNNGLPERCILYLQKALPLARQSSNTNNLCWILDFFGDYNYYDSFGIRNYPKALDYYLQVEKLLPRSTSPNLKADNPHGLANCYQKLGNEKLAAEYRNKALRIAKEANNRVVIFAIYADLADIHEAKGDFSKAIEYRNMSLDFAGQSGWNEMQSRAEGNLYLTYKKSGDYKNALLFLEKHKAREDSLQRYKLQQKYMELRESYDAELRENKIKNLENQSLLQTRNFLIIMLLLGLGAVGYIIWTNRRLRSSNNELLTKNREIEEALARGQSMERKRMASELHDNLNTKIAAIRWRLEALDRSDWLATDQKILNDVLGMVQDVYGDIRLISHNLLPEALETKGLKVAIQQLVGTLNGNDKTSFSFVFDGIETRLNPAVEYQLYTITLELVNNILKHAQASHAWISLTFQSNRVVLSVSDDGVGFESQHTTKEGVGLRNIQNRVDELHGTWTLESAPQQLTRVSIEIPMNETLVTASYTG</sequence>
<dbReference type="GO" id="GO:0000155">
    <property type="term" value="F:phosphorelay sensor kinase activity"/>
    <property type="evidence" value="ECO:0007669"/>
    <property type="project" value="InterPro"/>
</dbReference>
<dbReference type="GO" id="GO:0005524">
    <property type="term" value="F:ATP binding"/>
    <property type="evidence" value="ECO:0007669"/>
    <property type="project" value="UniProtKB-KW"/>
</dbReference>
<reference evidence="11 12" key="1">
    <citation type="submission" date="2019-02" db="EMBL/GenBank/DDBJ databases">
        <title>Arundinibacter roseus gen. nov., sp. nov., a new member of the family Cytophagaceae.</title>
        <authorList>
            <person name="Szuroczki S."/>
            <person name="Khayer B."/>
            <person name="Sproer C."/>
            <person name="Toumi M."/>
            <person name="Szabo A."/>
            <person name="Felfoldi T."/>
            <person name="Schumann P."/>
            <person name="Toth E."/>
        </authorList>
    </citation>
    <scope>NUCLEOTIDE SEQUENCE [LARGE SCALE GENOMIC DNA]</scope>
    <source>
        <strain evidence="11 12">DMA-k-7a</strain>
    </source>
</reference>
<evidence type="ECO:0000256" key="8">
    <source>
        <dbReference type="ARBA" id="ARBA00023012"/>
    </source>
</evidence>
<dbReference type="CDD" id="cd16917">
    <property type="entry name" value="HATPase_UhpB-NarQ-NarX-like"/>
    <property type="match status" value="1"/>
</dbReference>
<dbReference type="InterPro" id="IPR036890">
    <property type="entry name" value="HATPase_C_sf"/>
</dbReference>
<feature type="transmembrane region" description="Helical" evidence="9">
    <location>
        <begin position="357"/>
        <end position="374"/>
    </location>
</feature>
<keyword evidence="7" id="KW-0067">ATP-binding</keyword>
<dbReference type="PROSITE" id="PS50109">
    <property type="entry name" value="HIS_KIN"/>
    <property type="match status" value="1"/>
</dbReference>